<organism evidence="1 2">
    <name type="scientific">Rhizophagus clarus</name>
    <dbReference type="NCBI Taxonomy" id="94130"/>
    <lineage>
        <taxon>Eukaryota</taxon>
        <taxon>Fungi</taxon>
        <taxon>Fungi incertae sedis</taxon>
        <taxon>Mucoromycota</taxon>
        <taxon>Glomeromycotina</taxon>
        <taxon>Glomeromycetes</taxon>
        <taxon>Glomerales</taxon>
        <taxon>Glomeraceae</taxon>
        <taxon>Rhizophagus</taxon>
    </lineage>
</organism>
<evidence type="ECO:0000313" key="1">
    <source>
        <dbReference type="EMBL" id="GBB97314.1"/>
    </source>
</evidence>
<dbReference type="Pfam" id="PF13650">
    <property type="entry name" value="Asp_protease_2"/>
    <property type="match status" value="1"/>
</dbReference>
<gene>
    <name evidence="1" type="ORF">RclHR1_29620004</name>
</gene>
<accession>A0A2Z6RH04</accession>
<keyword evidence="2" id="KW-1185">Reference proteome</keyword>
<reference evidence="1 2" key="1">
    <citation type="submission" date="2017-11" db="EMBL/GenBank/DDBJ databases">
        <title>The genome of Rhizophagus clarus HR1 reveals common genetic basis of auxotrophy among arbuscular mycorrhizal fungi.</title>
        <authorList>
            <person name="Kobayashi Y."/>
        </authorList>
    </citation>
    <scope>NUCLEOTIDE SEQUENCE [LARGE SCALE GENOMIC DNA]</scope>
    <source>
        <strain evidence="1 2">HR1</strain>
    </source>
</reference>
<proteinExistence type="predicted"/>
<dbReference type="AlphaFoldDB" id="A0A2Z6RH04"/>
<dbReference type="EMBL" id="BEXD01002182">
    <property type="protein sequence ID" value="GBB97314.1"/>
    <property type="molecule type" value="Genomic_DNA"/>
</dbReference>
<dbReference type="CDD" id="cd00303">
    <property type="entry name" value="retropepsin_like"/>
    <property type="match status" value="1"/>
</dbReference>
<dbReference type="Gene3D" id="2.40.70.10">
    <property type="entry name" value="Acid Proteases"/>
    <property type="match status" value="1"/>
</dbReference>
<evidence type="ECO:0000313" key="2">
    <source>
        <dbReference type="Proteomes" id="UP000247702"/>
    </source>
</evidence>
<dbReference type="InterPro" id="IPR021109">
    <property type="entry name" value="Peptidase_aspartic_dom_sf"/>
</dbReference>
<dbReference type="Proteomes" id="UP000247702">
    <property type="component" value="Unassembled WGS sequence"/>
</dbReference>
<sequence length="354" mass="39280">MKTATKKSPTSKSRASKAPIGRASGNIIMATEQVYQIVLKSIISSIVPYCPKEILVEISKFINIIYPKLKDPSLNSVMENDTVKRRELAWKNVTSKVQDVLFPLMQATNAEQKLLLQVLDNKESVQNASNPNEDIVIADSTKVKEINTSSSSHVLPENMRSVSTAWLEHAIKAYASAQKKNSQIYWPKPLEINFLQIKDADDVATISCRVGDVTIPYAMIDSGSDSSIVSENVAKHLGLKIDKKKIHRLNGVASKSHSLGTVNSVPVTIEDGENRDTISDEFSVVPTEYDDNGKELSLFILGTQWQYRAGWEPLVKGEFTATQNGKTITILLSVHKSQRNVFTVEKQPEPVKKN</sequence>
<dbReference type="STRING" id="94130.A0A2Z6RH04"/>
<name>A0A2Z6RH04_9GLOM</name>
<protein>
    <submittedName>
        <fullName evidence="1">Uncharacterized protein</fullName>
    </submittedName>
</protein>
<dbReference type="SUPFAM" id="SSF50630">
    <property type="entry name" value="Acid proteases"/>
    <property type="match status" value="1"/>
</dbReference>
<comment type="caution">
    <text evidence="1">The sequence shown here is derived from an EMBL/GenBank/DDBJ whole genome shotgun (WGS) entry which is preliminary data.</text>
</comment>